<gene>
    <name evidence="3" type="ordered locus">MODMU_0845</name>
</gene>
<dbReference type="SUPFAM" id="SSF55144">
    <property type="entry name" value="LigT-like"/>
    <property type="match status" value="1"/>
</dbReference>
<dbReference type="GO" id="GO:0004113">
    <property type="term" value="F:2',3'-cyclic-nucleotide 3'-phosphodiesterase activity"/>
    <property type="evidence" value="ECO:0007669"/>
    <property type="project" value="InterPro"/>
</dbReference>
<evidence type="ECO:0000313" key="3">
    <source>
        <dbReference type="EMBL" id="CCH86295.1"/>
    </source>
</evidence>
<dbReference type="STRING" id="477641.MODMU_0845"/>
<evidence type="ECO:0000256" key="1">
    <source>
        <dbReference type="ARBA" id="ARBA00022801"/>
    </source>
</evidence>
<dbReference type="PANTHER" id="PTHR35561:SF1">
    <property type="entry name" value="RNA 2',3'-CYCLIC PHOSPHODIESTERASE"/>
    <property type="match status" value="1"/>
</dbReference>
<dbReference type="InterPro" id="IPR014051">
    <property type="entry name" value="Phosphoesterase_HXTX"/>
</dbReference>
<dbReference type="PATRIC" id="fig|477641.3.peg.789"/>
<dbReference type="InterPro" id="IPR004175">
    <property type="entry name" value="RNA_CPDase"/>
</dbReference>
<keyword evidence="1" id="KW-0378">Hydrolase</keyword>
<dbReference type="EMBL" id="FO203431">
    <property type="protein sequence ID" value="CCH86295.1"/>
    <property type="molecule type" value="Genomic_DNA"/>
</dbReference>
<dbReference type="GO" id="GO:0016874">
    <property type="term" value="F:ligase activity"/>
    <property type="evidence" value="ECO:0007669"/>
    <property type="project" value="UniProtKB-KW"/>
</dbReference>
<reference evidence="3 4" key="1">
    <citation type="journal article" date="2012" name="J. Bacteriol.">
        <title>Genome Sequence of Radiation-Resistant Modestobacter marinus Strain BC501, a Representative Actinobacterium That Thrives on Calcareous Stone Surfaces.</title>
        <authorList>
            <person name="Normand P."/>
            <person name="Gury J."/>
            <person name="Pujic P."/>
            <person name="Chouaia B."/>
            <person name="Crotti E."/>
            <person name="Brusetti L."/>
            <person name="Daffonchio D."/>
            <person name="Vacherie B."/>
            <person name="Barbe V."/>
            <person name="Medigue C."/>
            <person name="Calteau A."/>
            <person name="Ghodhbane-Gtari F."/>
            <person name="Essoussi I."/>
            <person name="Nouioui I."/>
            <person name="Abbassi-Ghozzi I."/>
            <person name="Gtari M."/>
        </authorList>
    </citation>
    <scope>NUCLEOTIDE SEQUENCE [LARGE SCALE GENOMIC DNA]</scope>
    <source>
        <strain evidence="4">BC 501</strain>
    </source>
</reference>
<keyword evidence="4" id="KW-1185">Reference proteome</keyword>
<proteinExistence type="predicted"/>
<dbReference type="HOGENOM" id="CLU_2118288_0_0_11"/>
<dbReference type="Pfam" id="PF02834">
    <property type="entry name" value="LigT_PEase"/>
    <property type="match status" value="1"/>
</dbReference>
<dbReference type="AlphaFoldDB" id="I4ESD2"/>
<feature type="domain" description="Phosphoesterase HXTX" evidence="2">
    <location>
        <begin position="6"/>
        <end position="78"/>
    </location>
</feature>
<dbReference type="Gene3D" id="3.90.1140.10">
    <property type="entry name" value="Cyclic phosphodiesterase"/>
    <property type="match status" value="1"/>
</dbReference>
<keyword evidence="3" id="KW-0436">Ligase</keyword>
<sequence>MADLDRALQPLRAAPGAPRWTPPSRWHLTLLFLGDVPAHLLGPLTTAVASAVAGTPPLVLQLAGAGRFGSSRRPAVCWAGLTGDVAGLTGLAGRLTAAAGRSGCRWRTGRSGRT</sequence>
<organism evidence="3 4">
    <name type="scientific">Modestobacter italicus (strain DSM 44449 / CECT 9708 / BC 501)</name>
    <dbReference type="NCBI Taxonomy" id="2732864"/>
    <lineage>
        <taxon>Bacteria</taxon>
        <taxon>Bacillati</taxon>
        <taxon>Actinomycetota</taxon>
        <taxon>Actinomycetes</taxon>
        <taxon>Geodermatophilales</taxon>
        <taxon>Geodermatophilaceae</taxon>
        <taxon>Modestobacter</taxon>
    </lineage>
</organism>
<dbReference type="KEGG" id="mmar:MODMU_0845"/>
<dbReference type="PANTHER" id="PTHR35561">
    <property type="entry name" value="RNA 2',3'-CYCLIC PHOSPHODIESTERASE"/>
    <property type="match status" value="1"/>
</dbReference>
<dbReference type="Proteomes" id="UP000006461">
    <property type="component" value="Chromosome"/>
</dbReference>
<dbReference type="InterPro" id="IPR009097">
    <property type="entry name" value="Cyclic_Pdiesterase"/>
</dbReference>
<evidence type="ECO:0000259" key="2">
    <source>
        <dbReference type="Pfam" id="PF02834"/>
    </source>
</evidence>
<accession>I4ESD2</accession>
<dbReference type="eggNOG" id="COG1514">
    <property type="taxonomic scope" value="Bacteria"/>
</dbReference>
<protein>
    <submittedName>
        <fullName evidence="3">2'-5' RNA ligase</fullName>
    </submittedName>
</protein>
<name>I4ESD2_MODI5</name>
<dbReference type="GO" id="GO:0008664">
    <property type="term" value="F:RNA 2',3'-cyclic 3'-phosphodiesterase activity"/>
    <property type="evidence" value="ECO:0007669"/>
    <property type="project" value="InterPro"/>
</dbReference>
<evidence type="ECO:0000313" key="4">
    <source>
        <dbReference type="Proteomes" id="UP000006461"/>
    </source>
</evidence>